<keyword evidence="1" id="KW-0732">Signal</keyword>
<dbReference type="Proteomes" id="UP000256629">
    <property type="component" value="Unassembled WGS sequence"/>
</dbReference>
<feature type="signal peptide" evidence="1">
    <location>
        <begin position="1"/>
        <end position="21"/>
    </location>
</feature>
<evidence type="ECO:0000313" key="2">
    <source>
        <dbReference type="EMBL" id="RED49309.1"/>
    </source>
</evidence>
<comment type="caution">
    <text evidence="2">The sequence shown here is derived from an EMBL/GenBank/DDBJ whole genome shotgun (WGS) entry which is preliminary data.</text>
</comment>
<dbReference type="OrthoDB" id="1161684at2"/>
<keyword evidence="3" id="KW-1185">Reference proteome</keyword>
<dbReference type="AlphaFoldDB" id="A0A3D9HIG6"/>
<feature type="chain" id="PRO_5017614806" evidence="1">
    <location>
        <begin position="22"/>
        <end position="148"/>
    </location>
</feature>
<gene>
    <name evidence="2" type="ORF">DFQ02_10274</name>
</gene>
<accession>A0A3D9HIG6</accession>
<evidence type="ECO:0000256" key="1">
    <source>
        <dbReference type="SAM" id="SignalP"/>
    </source>
</evidence>
<dbReference type="RefSeq" id="WP_116039749.1">
    <property type="nucleotide sequence ID" value="NZ_QRDX01000002.1"/>
</dbReference>
<proteinExistence type="predicted"/>
<sequence>MKTKIFLLGFCLFLVTGLSFAQKKKQPKSIINDKVAIKKYHSKDELDRKQKGELLVLYIERIESLVQLMPYIAFATKPGITMSTLGIPNDNDNRKILDEQFEATDDFIEKNKVFQQRILPYSDTDDLVSAILFYEDTLKSLHEYSEFH</sequence>
<dbReference type="EMBL" id="QRDX01000002">
    <property type="protein sequence ID" value="RED49309.1"/>
    <property type="molecule type" value="Genomic_DNA"/>
</dbReference>
<reference evidence="2 3" key="1">
    <citation type="submission" date="2018-07" db="EMBL/GenBank/DDBJ databases">
        <title>Genomic Encyclopedia of Type Strains, Phase III (KMG-III): the genomes of soil and plant-associated and newly described type strains.</title>
        <authorList>
            <person name="Whitman W."/>
        </authorList>
    </citation>
    <scope>NUCLEOTIDE SEQUENCE [LARGE SCALE GENOMIC DNA]</scope>
    <source>
        <strain evidence="2 3">CECT 8487</strain>
    </source>
</reference>
<name>A0A3D9HIG6_9FLAO</name>
<evidence type="ECO:0000313" key="3">
    <source>
        <dbReference type="Proteomes" id="UP000256629"/>
    </source>
</evidence>
<organism evidence="2 3">
    <name type="scientific">Seonamhaeicola aphaedonensis</name>
    <dbReference type="NCBI Taxonomy" id="1461338"/>
    <lineage>
        <taxon>Bacteria</taxon>
        <taxon>Pseudomonadati</taxon>
        <taxon>Bacteroidota</taxon>
        <taxon>Flavobacteriia</taxon>
        <taxon>Flavobacteriales</taxon>
        <taxon>Flavobacteriaceae</taxon>
    </lineage>
</organism>
<protein>
    <submittedName>
        <fullName evidence="2">Uncharacterized protein</fullName>
    </submittedName>
</protein>